<evidence type="ECO:0008006" key="4">
    <source>
        <dbReference type="Google" id="ProtNLM"/>
    </source>
</evidence>
<reference evidence="2" key="1">
    <citation type="submission" date="2020-12" db="EMBL/GenBank/DDBJ databases">
        <title>Bacterial taxonomy.</title>
        <authorList>
            <person name="Pan X."/>
        </authorList>
    </citation>
    <scope>NUCLEOTIDE SEQUENCE</scope>
    <source>
        <strain evidence="2">M0105</strain>
    </source>
</reference>
<evidence type="ECO:0000256" key="1">
    <source>
        <dbReference type="SAM" id="SignalP"/>
    </source>
</evidence>
<dbReference type="EMBL" id="JAEHHL010000007">
    <property type="protein sequence ID" value="MBK0400114.1"/>
    <property type="molecule type" value="Genomic_DNA"/>
</dbReference>
<name>A0A8J7M7P4_9RHOB</name>
<dbReference type="Proteomes" id="UP000655420">
    <property type="component" value="Unassembled WGS sequence"/>
</dbReference>
<feature type="signal peptide" evidence="1">
    <location>
        <begin position="1"/>
        <end position="20"/>
    </location>
</feature>
<organism evidence="2 3">
    <name type="scientific">Thermohalobaculum xanthum</name>
    <dbReference type="NCBI Taxonomy" id="2753746"/>
    <lineage>
        <taxon>Bacteria</taxon>
        <taxon>Pseudomonadati</taxon>
        <taxon>Pseudomonadota</taxon>
        <taxon>Alphaproteobacteria</taxon>
        <taxon>Rhodobacterales</taxon>
        <taxon>Paracoccaceae</taxon>
        <taxon>Thermohalobaculum</taxon>
    </lineage>
</organism>
<feature type="chain" id="PRO_5035177824" description="Secreted protein" evidence="1">
    <location>
        <begin position="21"/>
        <end position="73"/>
    </location>
</feature>
<accession>A0A8J7M7P4</accession>
<comment type="caution">
    <text evidence="2">The sequence shown here is derived from an EMBL/GenBank/DDBJ whole genome shotgun (WGS) entry which is preliminary data.</text>
</comment>
<dbReference type="AlphaFoldDB" id="A0A8J7M7P4"/>
<evidence type="ECO:0000313" key="2">
    <source>
        <dbReference type="EMBL" id="MBK0400114.1"/>
    </source>
</evidence>
<keyword evidence="3" id="KW-1185">Reference proteome</keyword>
<keyword evidence="1" id="KW-0732">Signal</keyword>
<evidence type="ECO:0000313" key="3">
    <source>
        <dbReference type="Proteomes" id="UP000655420"/>
    </source>
</evidence>
<sequence length="73" mass="7441">MRTSKRLAIAVLMLAGFAIGLEVGHDAGVPGVPSVVSEAQAVVGRPLTPVSVAGVSRRTSRRAVRRCAAGVTC</sequence>
<gene>
    <name evidence="2" type="ORF">H0I76_13020</name>
</gene>
<dbReference type="RefSeq" id="WP_200610464.1">
    <property type="nucleotide sequence ID" value="NZ_JAEHHL010000007.1"/>
</dbReference>
<proteinExistence type="predicted"/>
<protein>
    <recommendedName>
        <fullName evidence="4">Secreted protein</fullName>
    </recommendedName>
</protein>